<protein>
    <submittedName>
        <fullName evidence="3">Uncharacterized protein</fullName>
    </submittedName>
</protein>
<evidence type="ECO:0000259" key="2">
    <source>
        <dbReference type="Pfam" id="PF24732"/>
    </source>
</evidence>
<feature type="domain" description="DUF7682" evidence="1">
    <location>
        <begin position="14"/>
        <end position="33"/>
    </location>
</feature>
<name>A0ABW6IJQ1_9CYAN</name>
<dbReference type="Proteomes" id="UP001600165">
    <property type="component" value="Unassembled WGS sequence"/>
</dbReference>
<evidence type="ECO:0000259" key="1">
    <source>
        <dbReference type="Pfam" id="PF24730"/>
    </source>
</evidence>
<dbReference type="Pfam" id="PF24730">
    <property type="entry name" value="DUF7682"/>
    <property type="match status" value="1"/>
</dbReference>
<evidence type="ECO:0000313" key="3">
    <source>
        <dbReference type="EMBL" id="MFE4108380.1"/>
    </source>
</evidence>
<dbReference type="InterPro" id="IPR056099">
    <property type="entry name" value="DUF7682"/>
</dbReference>
<keyword evidence="4" id="KW-1185">Reference proteome</keyword>
<dbReference type="InterPro" id="IPR056925">
    <property type="entry name" value="ParE-like"/>
</dbReference>
<dbReference type="Pfam" id="PF24732">
    <property type="entry name" value="ParE_like"/>
    <property type="match status" value="1"/>
</dbReference>
<proteinExistence type="predicted"/>
<evidence type="ECO:0000313" key="4">
    <source>
        <dbReference type="Proteomes" id="UP001600165"/>
    </source>
</evidence>
<dbReference type="EMBL" id="JBHZOL010000108">
    <property type="protein sequence ID" value="MFE4108380.1"/>
    <property type="molecule type" value="Genomic_DNA"/>
</dbReference>
<reference evidence="3 4" key="1">
    <citation type="submission" date="2024-10" db="EMBL/GenBank/DDBJ databases">
        <authorList>
            <person name="Ratan Roy A."/>
            <person name="Morales Sandoval P.H."/>
            <person name="De Los Santos Villalobos S."/>
            <person name="Chakraborty S."/>
            <person name="Mukherjee J."/>
        </authorList>
    </citation>
    <scope>NUCLEOTIDE SEQUENCE [LARGE SCALE GENOMIC DNA]</scope>
    <source>
        <strain evidence="3 4">S1</strain>
    </source>
</reference>
<feature type="domain" description="ParE-like toxin" evidence="2">
    <location>
        <begin position="69"/>
        <end position="132"/>
    </location>
</feature>
<comment type="caution">
    <text evidence="3">The sequence shown here is derived from an EMBL/GenBank/DDBJ whole genome shotgun (WGS) entry which is preliminary data.</text>
</comment>
<sequence length="153" mass="18184">MGGEVMIRRSRKYRKRFACGHRGYGRYCHRCADRAARRRAAWRVRQTQRRVWQETFSDDPIELRHLPPAIAEKTRQIVSALEQGTGHWQLAGKRLSVREVISIPVTYRYRLLCREEGDRVVPVKVMSHEDYNPLANSSKRLRHSVLRYNRRVK</sequence>
<accession>A0ABW6IJQ1</accession>
<dbReference type="RefSeq" id="WP_377968011.1">
    <property type="nucleotide sequence ID" value="NZ_JBHZOL010000108.1"/>
</dbReference>
<organism evidence="3 4">
    <name type="scientific">Almyronema epifaneia S1</name>
    <dbReference type="NCBI Taxonomy" id="2991925"/>
    <lineage>
        <taxon>Bacteria</taxon>
        <taxon>Bacillati</taxon>
        <taxon>Cyanobacteriota</taxon>
        <taxon>Cyanophyceae</taxon>
        <taxon>Nodosilineales</taxon>
        <taxon>Nodosilineaceae</taxon>
        <taxon>Almyronema</taxon>
        <taxon>Almyronema epifaneia</taxon>
    </lineage>
</organism>
<gene>
    <name evidence="3" type="ORF">ACFVKH_19020</name>
</gene>